<dbReference type="InterPro" id="IPR003439">
    <property type="entry name" value="ABC_transporter-like_ATP-bd"/>
</dbReference>
<dbReference type="Gene3D" id="3.40.50.300">
    <property type="entry name" value="P-loop containing nucleotide triphosphate hydrolases"/>
    <property type="match status" value="1"/>
</dbReference>
<dbReference type="InterPro" id="IPR027417">
    <property type="entry name" value="P-loop_NTPase"/>
</dbReference>
<dbReference type="GO" id="GO:0005524">
    <property type="term" value="F:ATP binding"/>
    <property type="evidence" value="ECO:0007669"/>
    <property type="project" value="UniProtKB-KW"/>
</dbReference>
<accession>A0ABY4NAL6</accession>
<dbReference type="PANTHER" id="PTHR42781">
    <property type="entry name" value="SPERMIDINE/PUTRESCINE IMPORT ATP-BINDING PROTEIN POTA"/>
    <property type="match status" value="1"/>
</dbReference>
<protein>
    <submittedName>
        <fullName evidence="5">ATP-binding cassette domain-containing protein</fullName>
    </submittedName>
</protein>
<dbReference type="PANTHER" id="PTHR42781:SF4">
    <property type="entry name" value="SPERMIDINE_PUTRESCINE IMPORT ATP-BINDING PROTEIN POTA"/>
    <property type="match status" value="1"/>
</dbReference>
<dbReference type="SMART" id="SM00382">
    <property type="entry name" value="AAA"/>
    <property type="match status" value="1"/>
</dbReference>
<dbReference type="InterPro" id="IPR017871">
    <property type="entry name" value="ABC_transporter-like_CS"/>
</dbReference>
<keyword evidence="6" id="KW-1185">Reference proteome</keyword>
<dbReference type="RefSeq" id="WP_249479509.1">
    <property type="nucleotide sequence ID" value="NZ_CP097218.1"/>
</dbReference>
<organism evidence="5 6">
    <name type="scientific">Brachybacterium kimchii</name>
    <dbReference type="NCBI Taxonomy" id="2942909"/>
    <lineage>
        <taxon>Bacteria</taxon>
        <taxon>Bacillati</taxon>
        <taxon>Actinomycetota</taxon>
        <taxon>Actinomycetes</taxon>
        <taxon>Micrococcales</taxon>
        <taxon>Dermabacteraceae</taxon>
        <taxon>Brachybacterium</taxon>
    </lineage>
</organism>
<name>A0ABY4NAL6_9MICO</name>
<keyword evidence="3 5" id="KW-0067">ATP-binding</keyword>
<reference evidence="5" key="1">
    <citation type="submission" date="2022-05" db="EMBL/GenBank/DDBJ databases">
        <title>Genomic analysis of Brachybacterium sp. CBA3104.</title>
        <authorList>
            <person name="Roh S.W."/>
            <person name="Kim Y.B."/>
            <person name="Kim Y."/>
        </authorList>
    </citation>
    <scope>NUCLEOTIDE SEQUENCE</scope>
    <source>
        <strain evidence="5">CBA3104</strain>
    </source>
</reference>
<evidence type="ECO:0000256" key="1">
    <source>
        <dbReference type="ARBA" id="ARBA00022448"/>
    </source>
</evidence>
<keyword evidence="2" id="KW-0547">Nucleotide-binding</keyword>
<dbReference type="InterPro" id="IPR050093">
    <property type="entry name" value="ABC_SmlMolc_Importer"/>
</dbReference>
<gene>
    <name evidence="5" type="ORF">M4486_02980</name>
</gene>
<dbReference type="SUPFAM" id="SSF52540">
    <property type="entry name" value="P-loop containing nucleoside triphosphate hydrolases"/>
    <property type="match status" value="1"/>
</dbReference>
<dbReference type="PROSITE" id="PS00211">
    <property type="entry name" value="ABC_TRANSPORTER_1"/>
    <property type="match status" value="1"/>
</dbReference>
<dbReference type="Pfam" id="PF00005">
    <property type="entry name" value="ABC_tran"/>
    <property type="match status" value="1"/>
</dbReference>
<dbReference type="EMBL" id="CP097218">
    <property type="protein sequence ID" value="UQN30325.1"/>
    <property type="molecule type" value="Genomic_DNA"/>
</dbReference>
<evidence type="ECO:0000256" key="2">
    <source>
        <dbReference type="ARBA" id="ARBA00022741"/>
    </source>
</evidence>
<evidence type="ECO:0000313" key="6">
    <source>
        <dbReference type="Proteomes" id="UP001055868"/>
    </source>
</evidence>
<dbReference type="Proteomes" id="UP001055868">
    <property type="component" value="Chromosome"/>
</dbReference>
<evidence type="ECO:0000256" key="3">
    <source>
        <dbReference type="ARBA" id="ARBA00022840"/>
    </source>
</evidence>
<keyword evidence="1" id="KW-0813">Transport</keyword>
<dbReference type="InterPro" id="IPR003593">
    <property type="entry name" value="AAA+_ATPase"/>
</dbReference>
<proteinExistence type="predicted"/>
<evidence type="ECO:0000259" key="4">
    <source>
        <dbReference type="PROSITE" id="PS50893"/>
    </source>
</evidence>
<evidence type="ECO:0000313" key="5">
    <source>
        <dbReference type="EMBL" id="UQN30325.1"/>
    </source>
</evidence>
<dbReference type="PROSITE" id="PS50893">
    <property type="entry name" value="ABC_TRANSPORTER_2"/>
    <property type="match status" value="1"/>
</dbReference>
<sequence length="394" mass="40865">MSAGSERPTGAGLTADLVVRRESFDVRARLEVPPGGRLALLGPNGAGKSTILGALAGAVPLADGRIAVTEGGEQAREHVLDAPGRRSVPTHLRSITLLEQRPLLFPHLDLVANVAFGPRARGMARRPARALALDWLDRVGLADRAAQRPHRLSGGQQQRVALARAFASGPSVILLDEPFAALDAESTPRVRGLLTRELARTGTTALLVTHQLSDAWDLADRCVVLESGTIRERTVPEQIATSPRSRFGARLAGFGVIEGTCTAGEDGAAAAALRVGDAVLTGAPDPEALPQHGESALGIAAPEDVDLLPLDDGAAAGDGDAQRGPSGVVGQVIGVQASAGRVRVEADNGLVAQVSPDAAARATGSGLPVVGSRLRFAPRALRLVEDRRQDEPAR</sequence>
<feature type="domain" description="ABC transporter" evidence="4">
    <location>
        <begin position="6"/>
        <end position="252"/>
    </location>
</feature>